<evidence type="ECO:0000313" key="2">
    <source>
        <dbReference type="Proteomes" id="UP000057134"/>
    </source>
</evidence>
<evidence type="ECO:0000313" key="1">
    <source>
        <dbReference type="EMBL" id="ALI28811.1"/>
    </source>
</evidence>
<dbReference type="EMBL" id="CP011269">
    <property type="protein sequence ID" value="ALI28811.1"/>
    <property type="molecule type" value="Genomic_DNA"/>
</dbReference>
<dbReference type="KEGG" id="mft:XA26_50160"/>
<dbReference type="PATRIC" id="fig|1766.6.peg.4992"/>
<gene>
    <name evidence="1" type="ORF">XA26_50160</name>
</gene>
<name>A0A0N9YG69_MYCFO</name>
<protein>
    <submittedName>
        <fullName evidence="1">Uncharacterized protein</fullName>
    </submittedName>
</protein>
<proteinExistence type="predicted"/>
<dbReference type="STRING" id="1766.XA26_50160"/>
<reference evidence="1 2" key="1">
    <citation type="journal article" date="2015" name="MBio">
        <title>Enzymatic Degradation of Phenazines Can Generate Energy and Protect Sensitive Organisms from Toxicity.</title>
        <authorList>
            <person name="Costa K.C."/>
            <person name="Bergkessel M."/>
            <person name="Saunders S."/>
            <person name="Korlach J."/>
            <person name="Newman D.K."/>
        </authorList>
    </citation>
    <scope>NUCLEOTIDE SEQUENCE [LARGE SCALE GENOMIC DNA]</scope>
    <source>
        <strain evidence="1 2">CT6</strain>
    </source>
</reference>
<sequence length="321" mass="32995">MLIAVGAATGGSGLALGGKGALSIKKAQSVRSEAIKRYEARREQSESQVAATNTLLERLGRDQHQALTDIVLRMAEFLRRNERQVRENERFLVDGIDATMRRVTGLSTLDIDAASWIAGAIGSAGAGFGASAGVTAAASTFGVASTGAAISGLSGVAASNAALAFLGGGSLASGGGGMALGAAALNFVTIGPGLLVAGFVTHTQGDKAMTKAKEVCTKVEVGIAELDEFDTKLAAVNMRADELRSLLGDLRGRAVAALDLLESEPFDAKTHAPRFQRAMTLAMAVRDVAASPVVDEAGDLTEESAKLSVKYRAMTEENANA</sequence>
<keyword evidence="2" id="KW-1185">Reference proteome</keyword>
<organism evidence="1 2">
    <name type="scientific">Mycolicibacterium fortuitum</name>
    <name type="common">Mycobacterium fortuitum</name>
    <dbReference type="NCBI Taxonomy" id="1766"/>
    <lineage>
        <taxon>Bacteria</taxon>
        <taxon>Bacillati</taxon>
        <taxon>Actinomycetota</taxon>
        <taxon>Actinomycetes</taxon>
        <taxon>Mycobacteriales</taxon>
        <taxon>Mycobacteriaceae</taxon>
        <taxon>Mycolicibacterium</taxon>
    </lineage>
</organism>
<dbReference type="Proteomes" id="UP000057134">
    <property type="component" value="Chromosome"/>
</dbReference>
<dbReference type="AlphaFoldDB" id="A0A0N9YG69"/>
<accession>A0A0N9YG69</accession>